<dbReference type="Gene3D" id="1.20.5.1030">
    <property type="entry name" value="Preprotein translocase secy subunit"/>
    <property type="match status" value="1"/>
</dbReference>
<comment type="subunit">
    <text evidence="8">Component of the Sec protein translocase complex. Heterotrimer consisting of SecY, SecE and SecG subunits. The heterotrimers can form oligomers, although 1 heterotrimer is thought to be able to translocate proteins. Interacts with the ribosome. Interacts with SecDF, and other proteins may be involved. Interacts with SecA.</text>
</comment>
<evidence type="ECO:0000256" key="8">
    <source>
        <dbReference type="HAMAP-Rule" id="MF_00422"/>
    </source>
</evidence>
<dbReference type="Pfam" id="PF00584">
    <property type="entry name" value="SecE"/>
    <property type="match status" value="1"/>
</dbReference>
<accession>A0A0H3M0J2</accession>
<dbReference type="GO" id="GO:0009306">
    <property type="term" value="P:protein secretion"/>
    <property type="evidence" value="ECO:0007669"/>
    <property type="project" value="UniProtKB-UniRule"/>
</dbReference>
<evidence type="ECO:0000256" key="1">
    <source>
        <dbReference type="ARBA" id="ARBA00004370"/>
    </source>
</evidence>
<evidence type="ECO:0000256" key="7">
    <source>
        <dbReference type="ARBA" id="ARBA00023136"/>
    </source>
</evidence>
<keyword evidence="6 8" id="KW-0811">Translocation</keyword>
<dbReference type="GO" id="GO:0008320">
    <property type="term" value="F:protein transmembrane transporter activity"/>
    <property type="evidence" value="ECO:0007669"/>
    <property type="project" value="UniProtKB-UniRule"/>
</dbReference>
<evidence type="ECO:0000313" key="9">
    <source>
        <dbReference type="EMBL" id="CAI26659.1"/>
    </source>
</evidence>
<comment type="similarity">
    <text evidence="8">Belongs to the SecE/SEC61-gamma family.</text>
</comment>
<protein>
    <recommendedName>
        <fullName evidence="8">Protein translocase subunit SecE</fullName>
    </recommendedName>
</protein>
<dbReference type="GO" id="GO:0065002">
    <property type="term" value="P:intracellular protein transmembrane transport"/>
    <property type="evidence" value="ECO:0007669"/>
    <property type="project" value="UniProtKB-UniRule"/>
</dbReference>
<keyword evidence="8" id="KW-0997">Cell inner membrane</keyword>
<keyword evidence="8" id="KW-1003">Cell membrane</keyword>
<sequence length="69" mass="7954">MIFIMNSIAKFLLSVKQEALHVSWASKNEVIGFLFIVVLIIIFMSILFCCVDFLFLRLIKIVLGVIYEV</sequence>
<keyword evidence="5 8" id="KW-1133">Transmembrane helix</keyword>
<evidence type="ECO:0000313" key="10">
    <source>
        <dbReference type="Proteomes" id="UP000001021"/>
    </source>
</evidence>
<dbReference type="HAMAP" id="MF_00422">
    <property type="entry name" value="SecE"/>
    <property type="match status" value="1"/>
</dbReference>
<proteinExistence type="inferred from homology"/>
<comment type="function">
    <text evidence="8">Essential subunit of the Sec protein translocation channel SecYEG. Clamps together the 2 halves of SecY. May contact the channel plug during translocation.</text>
</comment>
<dbReference type="NCBIfam" id="TIGR00964">
    <property type="entry name" value="secE_bact"/>
    <property type="match status" value="1"/>
</dbReference>
<dbReference type="InterPro" id="IPR001901">
    <property type="entry name" value="Translocase_SecE/Sec61-g"/>
</dbReference>
<dbReference type="InterPro" id="IPR038379">
    <property type="entry name" value="SecE_sf"/>
</dbReference>
<dbReference type="EMBL" id="CR925678">
    <property type="protein sequence ID" value="CAI26659.1"/>
    <property type="molecule type" value="Genomic_DNA"/>
</dbReference>
<keyword evidence="3 8" id="KW-0812">Transmembrane</keyword>
<dbReference type="GO" id="GO:0006605">
    <property type="term" value="P:protein targeting"/>
    <property type="evidence" value="ECO:0007669"/>
    <property type="project" value="UniProtKB-UniRule"/>
</dbReference>
<evidence type="ECO:0000256" key="5">
    <source>
        <dbReference type="ARBA" id="ARBA00022989"/>
    </source>
</evidence>
<dbReference type="HOGENOM" id="CLU_113663_8_0_5"/>
<evidence type="ECO:0000256" key="4">
    <source>
        <dbReference type="ARBA" id="ARBA00022927"/>
    </source>
</evidence>
<feature type="transmembrane region" description="Helical" evidence="8">
    <location>
        <begin position="30"/>
        <end position="56"/>
    </location>
</feature>
<keyword evidence="7 8" id="KW-0472">Membrane</keyword>
<keyword evidence="10" id="KW-1185">Reference proteome</keyword>
<dbReference type="AlphaFoldDB" id="A0A0H3M0J2"/>
<keyword evidence="2 8" id="KW-0813">Transport</keyword>
<gene>
    <name evidence="8" type="primary">secE</name>
    <name evidence="9" type="ordered locus">ERWE_CDS_01650</name>
</gene>
<evidence type="ECO:0000256" key="3">
    <source>
        <dbReference type="ARBA" id="ARBA00022692"/>
    </source>
</evidence>
<name>A0A0H3M0J2_EHRRW</name>
<dbReference type="GO" id="GO:0005886">
    <property type="term" value="C:plasma membrane"/>
    <property type="evidence" value="ECO:0007669"/>
    <property type="project" value="UniProtKB-SubCell"/>
</dbReference>
<comment type="subcellular location">
    <subcellularLocation>
        <location evidence="8">Cell inner membrane</location>
        <topology evidence="8">Single-pass membrane protein</topology>
    </subcellularLocation>
    <subcellularLocation>
        <location evidence="1">Membrane</location>
    </subcellularLocation>
</comment>
<evidence type="ECO:0000256" key="6">
    <source>
        <dbReference type="ARBA" id="ARBA00023010"/>
    </source>
</evidence>
<organism evidence="9 10">
    <name type="scientific">Ehrlichia ruminantium (strain Welgevonden)</name>
    <dbReference type="NCBI Taxonomy" id="254945"/>
    <lineage>
        <taxon>Bacteria</taxon>
        <taxon>Pseudomonadati</taxon>
        <taxon>Pseudomonadota</taxon>
        <taxon>Alphaproteobacteria</taxon>
        <taxon>Rickettsiales</taxon>
        <taxon>Anaplasmataceae</taxon>
        <taxon>Ehrlichia</taxon>
    </lineage>
</organism>
<dbReference type="InterPro" id="IPR005807">
    <property type="entry name" value="SecE_bac"/>
</dbReference>
<dbReference type="GO" id="GO:0043952">
    <property type="term" value="P:protein transport by the Sec complex"/>
    <property type="evidence" value="ECO:0007669"/>
    <property type="project" value="UniProtKB-UniRule"/>
</dbReference>
<evidence type="ECO:0000256" key="2">
    <source>
        <dbReference type="ARBA" id="ARBA00022448"/>
    </source>
</evidence>
<dbReference type="Proteomes" id="UP000001021">
    <property type="component" value="Chromosome"/>
</dbReference>
<reference evidence="9 10" key="1">
    <citation type="journal article" date="2006" name="J. Bacteriol.">
        <title>Comparative genomic analysis of three strains of Ehrlichia ruminantium reveals an active process of genome size plasticity.</title>
        <authorList>
            <person name="Frutos R."/>
            <person name="Viari A."/>
            <person name="Ferraz C."/>
            <person name="Morgat A."/>
            <person name="Eychenie S."/>
            <person name="Kandassami Y."/>
            <person name="Chantal I."/>
            <person name="Bensaid A."/>
            <person name="Coissac E."/>
            <person name="Vachiery N."/>
            <person name="Demaille J."/>
            <person name="Martinez D."/>
        </authorList>
    </citation>
    <scope>NUCLEOTIDE SEQUENCE [LARGE SCALE GENOMIC DNA]</scope>
    <source>
        <strain evidence="9 10">Welgevonden</strain>
    </source>
</reference>
<dbReference type="KEGG" id="erw:ERWE_CDS_01650"/>
<keyword evidence="4 8" id="KW-0653">Protein transport</keyword>